<feature type="coiled-coil region" evidence="5">
    <location>
        <begin position="122"/>
        <end position="156"/>
    </location>
</feature>
<dbReference type="Gene3D" id="1.10.287.950">
    <property type="entry name" value="Methyl-accepting chemotaxis protein"/>
    <property type="match status" value="1"/>
</dbReference>
<accession>A0A2U2DWA4</accession>
<keyword evidence="2" id="KW-0145">Chemotaxis</keyword>
<keyword evidence="5" id="KW-0175">Coiled coil</keyword>
<dbReference type="GO" id="GO:0007165">
    <property type="term" value="P:signal transduction"/>
    <property type="evidence" value="ECO:0007669"/>
    <property type="project" value="UniProtKB-KW"/>
</dbReference>
<sequence length="487" mass="51475">MLSEADLAAAFDDQKFHRYGEQGGRIYTVTAVPLKDFSGKKVGVIEIASNVTQLVAQTQEALWLTVVGTAAMSILSLIGFLWFARSIAGSIRGVTDIMSRLATGDLSAEVHGKDRPDEIGAMARAVQVFKDAAETNKRLERDAEEARAAQEAQRGRQTALDNAKAEDLRAFIHAVEDGFNSLSDGDLTVRMRTSVAPEFEPIRAKFNGSVEKLEEAIGSVVGAVRAIRGGLNEISSASGDLAKRTEQQAASLEETAAALSEVTSGVNDTALSADQAQVATSTAQRNAERGGEIVSNAVSAMVEIEQSSDQIGKITGVINDIAFQTNLLALNAGVEAARAGEAGRGFAVVAQEVRGLAQRSAEAAKEIKTLIANSTSQVKRGVELVTASGTSLEEIVAQVGQISAVVAEIARNAREQAVRLKEVSGAADQMDQVTQQNAAMVEETTAAARNLSHETEDLAGMVDRFKTQQARGYAQPGAGQSYRRNAA</sequence>
<dbReference type="OrthoDB" id="1776073at2"/>
<evidence type="ECO:0000259" key="7">
    <source>
        <dbReference type="PROSITE" id="PS50111"/>
    </source>
</evidence>
<dbReference type="Gene3D" id="6.10.340.10">
    <property type="match status" value="1"/>
</dbReference>
<dbReference type="FunFam" id="1.10.287.950:FF:000001">
    <property type="entry name" value="Methyl-accepting chemotaxis sensory transducer"/>
    <property type="match status" value="1"/>
</dbReference>
<feature type="transmembrane region" description="Helical" evidence="6">
    <location>
        <begin position="61"/>
        <end position="83"/>
    </location>
</feature>
<comment type="subcellular location">
    <subcellularLocation>
        <location evidence="1">Membrane</location>
    </subcellularLocation>
</comment>
<organism evidence="9 10">
    <name type="scientific">Metarhizobium album</name>
    <dbReference type="NCBI Taxonomy" id="2182425"/>
    <lineage>
        <taxon>Bacteria</taxon>
        <taxon>Pseudomonadati</taxon>
        <taxon>Pseudomonadota</taxon>
        <taxon>Alphaproteobacteria</taxon>
        <taxon>Hyphomicrobiales</taxon>
        <taxon>Rhizobiaceae</taxon>
        <taxon>Metarhizobium</taxon>
    </lineage>
</organism>
<dbReference type="GO" id="GO:0006935">
    <property type="term" value="P:chemotaxis"/>
    <property type="evidence" value="ECO:0007669"/>
    <property type="project" value="UniProtKB-KW"/>
</dbReference>
<evidence type="ECO:0000259" key="8">
    <source>
        <dbReference type="PROSITE" id="PS50885"/>
    </source>
</evidence>
<dbReference type="Pfam" id="PF00015">
    <property type="entry name" value="MCPsignal"/>
    <property type="match status" value="1"/>
</dbReference>
<evidence type="ECO:0000256" key="4">
    <source>
        <dbReference type="PROSITE-ProRule" id="PRU00284"/>
    </source>
</evidence>
<dbReference type="CDD" id="cd11386">
    <property type="entry name" value="MCP_signal"/>
    <property type="match status" value="1"/>
</dbReference>
<dbReference type="SMART" id="SM00304">
    <property type="entry name" value="HAMP"/>
    <property type="match status" value="2"/>
</dbReference>
<dbReference type="Pfam" id="PF00672">
    <property type="entry name" value="HAMP"/>
    <property type="match status" value="1"/>
</dbReference>
<evidence type="ECO:0000256" key="6">
    <source>
        <dbReference type="SAM" id="Phobius"/>
    </source>
</evidence>
<dbReference type="InterPro" id="IPR004090">
    <property type="entry name" value="Chemotax_Me-accpt_rcpt"/>
</dbReference>
<dbReference type="SMART" id="SM00283">
    <property type="entry name" value="MA"/>
    <property type="match status" value="1"/>
</dbReference>
<dbReference type="PRINTS" id="PR00260">
    <property type="entry name" value="CHEMTRNSDUCR"/>
</dbReference>
<comment type="caution">
    <text evidence="9">The sequence shown here is derived from an EMBL/GenBank/DDBJ whole genome shotgun (WGS) entry which is preliminary data.</text>
</comment>
<name>A0A2U2DWA4_9HYPH</name>
<protein>
    <submittedName>
        <fullName evidence="9">Methyl-accepting chemotaxis protein</fullName>
    </submittedName>
</protein>
<dbReference type="GO" id="GO:0016020">
    <property type="term" value="C:membrane"/>
    <property type="evidence" value="ECO:0007669"/>
    <property type="project" value="UniProtKB-SubCell"/>
</dbReference>
<dbReference type="PANTHER" id="PTHR43531:SF11">
    <property type="entry name" value="METHYL-ACCEPTING CHEMOTAXIS PROTEIN 3"/>
    <property type="match status" value="1"/>
</dbReference>
<evidence type="ECO:0000256" key="1">
    <source>
        <dbReference type="ARBA" id="ARBA00004370"/>
    </source>
</evidence>
<dbReference type="GO" id="GO:0004888">
    <property type="term" value="F:transmembrane signaling receptor activity"/>
    <property type="evidence" value="ECO:0007669"/>
    <property type="project" value="InterPro"/>
</dbReference>
<proteinExistence type="inferred from homology"/>
<dbReference type="SUPFAM" id="SSF58104">
    <property type="entry name" value="Methyl-accepting chemotaxis protein (MCP) signaling domain"/>
    <property type="match status" value="1"/>
</dbReference>
<keyword evidence="6" id="KW-0812">Transmembrane</keyword>
<feature type="domain" description="HAMP" evidence="8">
    <location>
        <begin position="85"/>
        <end position="138"/>
    </location>
</feature>
<keyword evidence="6" id="KW-0472">Membrane</keyword>
<evidence type="ECO:0000256" key="5">
    <source>
        <dbReference type="SAM" id="Coils"/>
    </source>
</evidence>
<dbReference type="PROSITE" id="PS50885">
    <property type="entry name" value="HAMP"/>
    <property type="match status" value="2"/>
</dbReference>
<feature type="domain" description="HAMP" evidence="8">
    <location>
        <begin position="172"/>
        <end position="218"/>
    </location>
</feature>
<evidence type="ECO:0000256" key="2">
    <source>
        <dbReference type="ARBA" id="ARBA00022500"/>
    </source>
</evidence>
<dbReference type="InterPro" id="IPR051310">
    <property type="entry name" value="MCP_chemotaxis"/>
</dbReference>
<keyword evidence="6" id="KW-1133">Transmembrane helix</keyword>
<reference evidence="9 10" key="1">
    <citation type="submission" date="2018-05" db="EMBL/GenBank/DDBJ databases">
        <title>The draft genome of strain NS-104.</title>
        <authorList>
            <person name="Hang P."/>
            <person name="Jiang J."/>
        </authorList>
    </citation>
    <scope>NUCLEOTIDE SEQUENCE [LARGE SCALE GENOMIC DNA]</scope>
    <source>
        <strain evidence="9 10">NS-104</strain>
    </source>
</reference>
<evidence type="ECO:0000313" key="9">
    <source>
        <dbReference type="EMBL" id="PWE57590.1"/>
    </source>
</evidence>
<dbReference type="PANTHER" id="PTHR43531">
    <property type="entry name" value="PROTEIN ICFG"/>
    <property type="match status" value="1"/>
</dbReference>
<dbReference type="AlphaFoldDB" id="A0A2U2DWA4"/>
<dbReference type="CDD" id="cd06225">
    <property type="entry name" value="HAMP"/>
    <property type="match status" value="1"/>
</dbReference>
<gene>
    <name evidence="9" type="ORF">DEM27_06070</name>
</gene>
<dbReference type="SUPFAM" id="SSF158472">
    <property type="entry name" value="HAMP domain-like"/>
    <property type="match status" value="1"/>
</dbReference>
<dbReference type="PROSITE" id="PS50111">
    <property type="entry name" value="CHEMOTAXIS_TRANSDUC_2"/>
    <property type="match status" value="1"/>
</dbReference>
<evidence type="ECO:0000256" key="3">
    <source>
        <dbReference type="ARBA" id="ARBA00029447"/>
    </source>
</evidence>
<comment type="similarity">
    <text evidence="3">Belongs to the methyl-accepting chemotaxis (MCP) protein family.</text>
</comment>
<dbReference type="Proteomes" id="UP000245252">
    <property type="component" value="Unassembled WGS sequence"/>
</dbReference>
<dbReference type="InterPro" id="IPR004089">
    <property type="entry name" value="MCPsignal_dom"/>
</dbReference>
<dbReference type="InterPro" id="IPR003660">
    <property type="entry name" value="HAMP_dom"/>
</dbReference>
<dbReference type="EMBL" id="QFBC01000002">
    <property type="protein sequence ID" value="PWE57590.1"/>
    <property type="molecule type" value="Genomic_DNA"/>
</dbReference>
<keyword evidence="10" id="KW-1185">Reference proteome</keyword>
<keyword evidence="4" id="KW-0807">Transducer</keyword>
<evidence type="ECO:0000313" key="10">
    <source>
        <dbReference type="Proteomes" id="UP000245252"/>
    </source>
</evidence>
<feature type="domain" description="Methyl-accepting transducer" evidence="7">
    <location>
        <begin position="223"/>
        <end position="452"/>
    </location>
</feature>